<gene>
    <name evidence="4" type="ORF">SAMN05421759_10162</name>
</gene>
<dbReference type="Gene3D" id="3.40.1690.10">
    <property type="entry name" value="secretion proteins EscU"/>
    <property type="match status" value="1"/>
</dbReference>
<organism evidence="4 5">
    <name type="scientific">Roseivivax lentus</name>
    <dbReference type="NCBI Taxonomy" id="633194"/>
    <lineage>
        <taxon>Bacteria</taxon>
        <taxon>Pseudomonadati</taxon>
        <taxon>Pseudomonadota</taxon>
        <taxon>Alphaproteobacteria</taxon>
        <taxon>Rhodobacterales</taxon>
        <taxon>Roseobacteraceae</taxon>
        <taxon>Roseivivax</taxon>
    </lineage>
</organism>
<keyword evidence="4" id="KW-0282">Flagellum</keyword>
<evidence type="ECO:0000256" key="3">
    <source>
        <dbReference type="SAM" id="Phobius"/>
    </source>
</evidence>
<keyword evidence="3" id="KW-0812">Transmembrane</keyword>
<keyword evidence="3" id="KW-0472">Membrane</keyword>
<dbReference type="PANTHER" id="PTHR30531">
    <property type="entry name" value="FLAGELLAR BIOSYNTHETIC PROTEIN FLHB"/>
    <property type="match status" value="1"/>
</dbReference>
<feature type="compositionally biased region" description="Basic and acidic residues" evidence="2">
    <location>
        <begin position="7"/>
        <end position="23"/>
    </location>
</feature>
<reference evidence="5" key="1">
    <citation type="submission" date="2017-01" db="EMBL/GenBank/DDBJ databases">
        <authorList>
            <person name="Varghese N."/>
            <person name="Submissions S."/>
        </authorList>
    </citation>
    <scope>NUCLEOTIDE SEQUENCE [LARGE SCALE GENOMIC DNA]</scope>
    <source>
        <strain evidence="5">DSM 29430</strain>
    </source>
</reference>
<evidence type="ECO:0000313" key="5">
    <source>
        <dbReference type="Proteomes" id="UP000186684"/>
    </source>
</evidence>
<comment type="similarity">
    <text evidence="1">Belongs to the type III secretion exporter family.</text>
</comment>
<feature type="transmembrane region" description="Helical" evidence="3">
    <location>
        <begin position="194"/>
        <end position="214"/>
    </location>
</feature>
<evidence type="ECO:0000313" key="4">
    <source>
        <dbReference type="EMBL" id="SIS50166.1"/>
    </source>
</evidence>
<feature type="transmembrane region" description="Helical" evidence="3">
    <location>
        <begin position="93"/>
        <end position="113"/>
    </location>
</feature>
<dbReference type="OrthoDB" id="9807950at2"/>
<dbReference type="PANTHER" id="PTHR30531:SF14">
    <property type="entry name" value="SURFACE PRESENTATION OF ANTIGENS PROTEIN SPAS"/>
    <property type="match status" value="1"/>
</dbReference>
<dbReference type="PRINTS" id="PR00950">
    <property type="entry name" value="TYPE3IMSPROT"/>
</dbReference>
<sequence length="361" mass="39493">MAEEAESGEKPHEPSARRLEQARKKGEIARSPDLLTAAVYAGVLLTALVAGADLARISAERFLPFIEQPDRLISLFFGDAATAPTGGLLQRSLVPGLPFILVPATLVFAALVAQRGLVFTPSKLAPKLNRISLIANAKNKYGRRGFFEFAKSATKLTIYSACLGLVVWSEHVAILESLQSSPGEIARRLGTLMVRFLSYVLVISLAIGIVDALWQDAEHRRKNRMSHKDLRDEFKEMEGDPAMKQERRQRAHDIAMNQMMADVPKADVVVVNPTHYAVALKWSRQPGTAPVCVAKGVDEVAHRIRQVAEEAGVPIKSDPPTARALYATVDIGAQIEPDLYKAVAAAIRFSEEMRAKARARG</sequence>
<dbReference type="GO" id="GO:0005886">
    <property type="term" value="C:plasma membrane"/>
    <property type="evidence" value="ECO:0007669"/>
    <property type="project" value="TreeGrafter"/>
</dbReference>
<dbReference type="SUPFAM" id="SSF160544">
    <property type="entry name" value="EscU C-terminal domain-like"/>
    <property type="match status" value="1"/>
</dbReference>
<dbReference type="AlphaFoldDB" id="A0A1N7JLN0"/>
<feature type="transmembrane region" description="Helical" evidence="3">
    <location>
        <begin position="34"/>
        <end position="55"/>
    </location>
</feature>
<dbReference type="InterPro" id="IPR029025">
    <property type="entry name" value="T3SS_substrate_exporter_C"/>
</dbReference>
<evidence type="ECO:0000256" key="2">
    <source>
        <dbReference type="SAM" id="MobiDB-lite"/>
    </source>
</evidence>
<name>A0A1N7JLN0_9RHOB</name>
<dbReference type="Proteomes" id="UP000186684">
    <property type="component" value="Unassembled WGS sequence"/>
</dbReference>
<keyword evidence="5" id="KW-1185">Reference proteome</keyword>
<feature type="region of interest" description="Disordered" evidence="2">
    <location>
        <begin position="1"/>
        <end position="23"/>
    </location>
</feature>
<keyword evidence="4" id="KW-0966">Cell projection</keyword>
<protein>
    <submittedName>
        <fullName evidence="4">Flagellar biosynthetic protein FlhB</fullName>
    </submittedName>
</protein>
<dbReference type="EMBL" id="FTOQ01000001">
    <property type="protein sequence ID" value="SIS50166.1"/>
    <property type="molecule type" value="Genomic_DNA"/>
</dbReference>
<dbReference type="STRING" id="633194.SAMN05421759_10162"/>
<evidence type="ECO:0000256" key="1">
    <source>
        <dbReference type="ARBA" id="ARBA00010690"/>
    </source>
</evidence>
<keyword evidence="3" id="KW-1133">Transmembrane helix</keyword>
<dbReference type="GO" id="GO:0009306">
    <property type="term" value="P:protein secretion"/>
    <property type="evidence" value="ECO:0007669"/>
    <property type="project" value="InterPro"/>
</dbReference>
<dbReference type="RefSeq" id="WP_076443860.1">
    <property type="nucleotide sequence ID" value="NZ_FTOQ01000001.1"/>
</dbReference>
<dbReference type="InterPro" id="IPR006135">
    <property type="entry name" value="T3SS_substrate_exporter"/>
</dbReference>
<keyword evidence="4" id="KW-0969">Cilium</keyword>
<proteinExistence type="inferred from homology"/>
<dbReference type="Pfam" id="PF01312">
    <property type="entry name" value="Bac_export_2"/>
    <property type="match status" value="1"/>
</dbReference>
<accession>A0A1N7JLN0</accession>